<dbReference type="GO" id="GO:0005525">
    <property type="term" value="F:GTP binding"/>
    <property type="evidence" value="ECO:0007669"/>
    <property type="project" value="UniProtKB-KW"/>
</dbReference>
<sequence length="190" mass="21385">MTVLTTDLCVVALLDVIQNQQSILCSLTHTSLDPLADFGAFLPVSIEKPMGSYWSMTAPLNRHFCTHESGSVQYRQLRLPLDFRLATLTKMPKENAGRDIPIVVVANKVDLRGQYERQGTQCVSYVDGRQFAQEIEALFFETSALTGSNVEECATELARLLCAQEDYNLRRPQIKLNMPQKPRNTKCCNI</sequence>
<comment type="caution">
    <text evidence="3">The sequence shown here is derived from an EMBL/GenBank/DDBJ whole genome shotgun (WGS) entry which is preliminary data.</text>
</comment>
<proteinExistence type="predicted"/>
<dbReference type="Gene3D" id="3.40.50.300">
    <property type="entry name" value="P-loop containing nucleotide triphosphate hydrolases"/>
    <property type="match status" value="1"/>
</dbReference>
<gene>
    <name evidence="3" type="ORF">DEA37_0003844</name>
</gene>
<dbReference type="InterPro" id="IPR050227">
    <property type="entry name" value="Rab"/>
</dbReference>
<reference evidence="3 4" key="1">
    <citation type="journal article" date="2019" name="Gigascience">
        <title>Whole-genome sequence of the oriental lung fluke Paragonimus westermani.</title>
        <authorList>
            <person name="Oey H."/>
            <person name="Zakrzewski M."/>
            <person name="Narain K."/>
            <person name="Devi K.R."/>
            <person name="Agatsuma T."/>
            <person name="Nawaratna S."/>
            <person name="Gobert G.N."/>
            <person name="Jones M.K."/>
            <person name="Ragan M.A."/>
            <person name="McManus D.P."/>
            <person name="Krause L."/>
        </authorList>
    </citation>
    <scope>NUCLEOTIDE SEQUENCE [LARGE SCALE GENOMIC DNA]</scope>
    <source>
        <strain evidence="3 4">IND2009</strain>
    </source>
</reference>
<accession>A0A5J4N9F5</accession>
<keyword evidence="4" id="KW-1185">Reference proteome</keyword>
<dbReference type="InterPro" id="IPR001806">
    <property type="entry name" value="Small_GTPase"/>
</dbReference>
<protein>
    <submittedName>
        <fullName evidence="3">Uncharacterized protein</fullName>
    </submittedName>
</protein>
<dbReference type="InterPro" id="IPR027417">
    <property type="entry name" value="P-loop_NTPase"/>
</dbReference>
<keyword evidence="2" id="KW-0342">GTP-binding</keyword>
<organism evidence="3 4">
    <name type="scientific">Paragonimus westermani</name>
    <dbReference type="NCBI Taxonomy" id="34504"/>
    <lineage>
        <taxon>Eukaryota</taxon>
        <taxon>Metazoa</taxon>
        <taxon>Spiralia</taxon>
        <taxon>Lophotrochozoa</taxon>
        <taxon>Platyhelminthes</taxon>
        <taxon>Trematoda</taxon>
        <taxon>Digenea</taxon>
        <taxon>Plagiorchiida</taxon>
        <taxon>Troglotremata</taxon>
        <taxon>Troglotrematidae</taxon>
        <taxon>Paragonimus</taxon>
    </lineage>
</organism>
<evidence type="ECO:0000313" key="4">
    <source>
        <dbReference type="Proteomes" id="UP000324629"/>
    </source>
</evidence>
<name>A0A5J4N9F5_9TREM</name>
<dbReference type="PRINTS" id="PR00449">
    <property type="entry name" value="RASTRNSFRMNG"/>
</dbReference>
<dbReference type="Pfam" id="PF00071">
    <property type="entry name" value="Ras"/>
    <property type="match status" value="1"/>
</dbReference>
<keyword evidence="1" id="KW-0547">Nucleotide-binding</keyword>
<dbReference type="SMART" id="SM00175">
    <property type="entry name" value="RAB"/>
    <property type="match status" value="1"/>
</dbReference>
<evidence type="ECO:0000256" key="1">
    <source>
        <dbReference type="ARBA" id="ARBA00022741"/>
    </source>
</evidence>
<evidence type="ECO:0000256" key="2">
    <source>
        <dbReference type="ARBA" id="ARBA00023134"/>
    </source>
</evidence>
<dbReference type="GO" id="GO:0003924">
    <property type="term" value="F:GTPase activity"/>
    <property type="evidence" value="ECO:0007669"/>
    <property type="project" value="InterPro"/>
</dbReference>
<evidence type="ECO:0000313" key="3">
    <source>
        <dbReference type="EMBL" id="KAA3672195.1"/>
    </source>
</evidence>
<dbReference type="AlphaFoldDB" id="A0A5J4N9F5"/>
<dbReference type="EMBL" id="QNGE01005216">
    <property type="protein sequence ID" value="KAA3672195.1"/>
    <property type="molecule type" value="Genomic_DNA"/>
</dbReference>
<dbReference type="PROSITE" id="PS51419">
    <property type="entry name" value="RAB"/>
    <property type="match status" value="1"/>
</dbReference>
<dbReference type="PANTHER" id="PTHR47977">
    <property type="entry name" value="RAS-RELATED PROTEIN RAB"/>
    <property type="match status" value="1"/>
</dbReference>
<dbReference type="Proteomes" id="UP000324629">
    <property type="component" value="Unassembled WGS sequence"/>
</dbReference>
<dbReference type="SUPFAM" id="SSF52540">
    <property type="entry name" value="P-loop containing nucleoside triphosphate hydrolases"/>
    <property type="match status" value="1"/>
</dbReference>